<sequence>MKSRRRRVRHPAACWLATTFLLLAVCCAAVAMAVSGAPVSFQALQTQLQPEGEPASADTGSHLLSVPLLGQGTEYPTGCEVVSATMLLQYWKISASVDAVIAALPKGSIAQDDTGLWHGPNPNEAFIGTPYAESSFGCYVPVLAETLSTFLPEGYTLQTVSGQPLSSLAQTYLSNGIPVLIWATVGMQEPGTGDSWVLPDGNQFTWISGEHCLVLTGYDKDAYDFNDPTGEGAQVSYPKELAEDRYQALASQVLVILPPEFSS</sequence>
<name>A0A926D997_9FIRM</name>
<comment type="caution">
    <text evidence="3">The sequence shown here is derived from an EMBL/GenBank/DDBJ whole genome shotgun (WGS) entry which is preliminary data.</text>
</comment>
<gene>
    <name evidence="3" type="ORF">IAG03_12265</name>
</gene>
<feature type="domain" description="Peptidase C39-like" evidence="2">
    <location>
        <begin position="64"/>
        <end position="228"/>
    </location>
</feature>
<evidence type="ECO:0000259" key="2">
    <source>
        <dbReference type="Pfam" id="PF13529"/>
    </source>
</evidence>
<dbReference type="Proteomes" id="UP000651482">
    <property type="component" value="Unassembled WGS sequence"/>
</dbReference>
<proteinExistence type="predicted"/>
<dbReference type="PANTHER" id="PTHR37806:SF1">
    <property type="entry name" value="PEPTIDASE C39-LIKE DOMAIN-CONTAINING PROTEIN"/>
    <property type="match status" value="1"/>
</dbReference>
<dbReference type="PANTHER" id="PTHR37806">
    <property type="entry name" value="LMO0724 PROTEIN"/>
    <property type="match status" value="1"/>
</dbReference>
<keyword evidence="4" id="KW-1185">Reference proteome</keyword>
<dbReference type="InterPro" id="IPR039564">
    <property type="entry name" value="Peptidase_C39-like"/>
</dbReference>
<dbReference type="Gene3D" id="3.90.70.10">
    <property type="entry name" value="Cysteine proteinases"/>
    <property type="match status" value="1"/>
</dbReference>
<dbReference type="AlphaFoldDB" id="A0A926D997"/>
<dbReference type="Pfam" id="PF13529">
    <property type="entry name" value="Peptidase_C39_2"/>
    <property type="match status" value="1"/>
</dbReference>
<accession>A0A926D997</accession>
<organism evidence="3 4">
    <name type="scientific">Yeguia hominis</name>
    <dbReference type="NCBI Taxonomy" id="2763662"/>
    <lineage>
        <taxon>Bacteria</taxon>
        <taxon>Bacillati</taxon>
        <taxon>Bacillota</taxon>
        <taxon>Clostridia</taxon>
        <taxon>Eubacteriales</taxon>
        <taxon>Yeguiaceae</taxon>
        <taxon>Yeguia</taxon>
    </lineage>
</organism>
<evidence type="ECO:0000256" key="1">
    <source>
        <dbReference type="SAM" id="SignalP"/>
    </source>
</evidence>
<dbReference type="EMBL" id="JACRSN010000022">
    <property type="protein sequence ID" value="MBC8534745.1"/>
    <property type="molecule type" value="Genomic_DNA"/>
</dbReference>
<keyword evidence="1" id="KW-0732">Signal</keyword>
<protein>
    <submittedName>
        <fullName evidence="3">C39 family peptidase</fullName>
    </submittedName>
</protein>
<feature type="chain" id="PRO_5037979496" evidence="1">
    <location>
        <begin position="34"/>
        <end position="263"/>
    </location>
</feature>
<reference evidence="3" key="1">
    <citation type="submission" date="2020-08" db="EMBL/GenBank/DDBJ databases">
        <title>Genome public.</title>
        <authorList>
            <person name="Liu C."/>
            <person name="Sun Q."/>
        </authorList>
    </citation>
    <scope>NUCLEOTIDE SEQUENCE</scope>
    <source>
        <strain evidence="3">NSJ-40</strain>
    </source>
</reference>
<feature type="signal peptide" evidence="1">
    <location>
        <begin position="1"/>
        <end position="33"/>
    </location>
</feature>
<dbReference type="RefSeq" id="WP_249320329.1">
    <property type="nucleotide sequence ID" value="NZ_JACRSN010000022.1"/>
</dbReference>
<evidence type="ECO:0000313" key="3">
    <source>
        <dbReference type="EMBL" id="MBC8534745.1"/>
    </source>
</evidence>
<evidence type="ECO:0000313" key="4">
    <source>
        <dbReference type="Proteomes" id="UP000651482"/>
    </source>
</evidence>